<dbReference type="SUPFAM" id="SSF161098">
    <property type="entry name" value="MetI-like"/>
    <property type="match status" value="1"/>
</dbReference>
<evidence type="ECO:0000256" key="1">
    <source>
        <dbReference type="ARBA" id="ARBA00004651"/>
    </source>
</evidence>
<evidence type="ECO:0000259" key="8">
    <source>
        <dbReference type="PROSITE" id="PS50928"/>
    </source>
</evidence>
<evidence type="ECO:0000256" key="2">
    <source>
        <dbReference type="ARBA" id="ARBA00022448"/>
    </source>
</evidence>
<keyword evidence="3" id="KW-1003">Cell membrane</keyword>
<dbReference type="CDD" id="cd06261">
    <property type="entry name" value="TM_PBP2"/>
    <property type="match status" value="1"/>
</dbReference>
<accession>A0ABT1LD12</accession>
<feature type="transmembrane region" description="Helical" evidence="7">
    <location>
        <begin position="86"/>
        <end position="107"/>
    </location>
</feature>
<evidence type="ECO:0000313" key="10">
    <source>
        <dbReference type="Proteomes" id="UP001205890"/>
    </source>
</evidence>
<comment type="similarity">
    <text evidence="7">Belongs to the binding-protein-dependent transport system permease family.</text>
</comment>
<feature type="transmembrane region" description="Helical" evidence="7">
    <location>
        <begin position="253"/>
        <end position="271"/>
    </location>
</feature>
<keyword evidence="2 7" id="KW-0813">Transport</keyword>
<keyword evidence="5 7" id="KW-1133">Transmembrane helix</keyword>
<proteinExistence type="inferred from homology"/>
<dbReference type="InterPro" id="IPR035906">
    <property type="entry name" value="MetI-like_sf"/>
</dbReference>
<dbReference type="Gene3D" id="1.10.3720.10">
    <property type="entry name" value="MetI-like"/>
    <property type="match status" value="1"/>
</dbReference>
<protein>
    <submittedName>
        <fullName evidence="9">Carbohydrate ABC transporter permease</fullName>
    </submittedName>
</protein>
<sequence>MTAAPLDDRRPTPRERAVALATDALLLAVCAVMLLPLVLLVSNAFKTPPDILRWPPAIFPREATLDNFRAVLSDTPLLRWLWNSTLFALLSTAAILTTSSIAGYVFAKFRSMPLDIVFGVILATAIVPFEVYMIPLYFNVQALGLLNTTWGLLVGYLVMSFGIFLIRQNVIASIPDELLEAARVDGAGETWIFVRIVVPLLRGPLGALGVLAFFQAWTAFAWPMIVATTKESYTVEVGLALFQTGFTVDLGRLSAAAAVVLLPSITVFSLLRRQFVQGVATSGLKD</sequence>
<evidence type="ECO:0000256" key="7">
    <source>
        <dbReference type="RuleBase" id="RU363032"/>
    </source>
</evidence>
<dbReference type="PROSITE" id="PS50928">
    <property type="entry name" value="ABC_TM1"/>
    <property type="match status" value="1"/>
</dbReference>
<dbReference type="Pfam" id="PF00528">
    <property type="entry name" value="BPD_transp_1"/>
    <property type="match status" value="1"/>
</dbReference>
<dbReference type="PANTHER" id="PTHR43744:SF12">
    <property type="entry name" value="ABC TRANSPORTER PERMEASE PROTEIN MG189-RELATED"/>
    <property type="match status" value="1"/>
</dbReference>
<dbReference type="Proteomes" id="UP001205890">
    <property type="component" value="Unassembled WGS sequence"/>
</dbReference>
<evidence type="ECO:0000256" key="5">
    <source>
        <dbReference type="ARBA" id="ARBA00022989"/>
    </source>
</evidence>
<evidence type="ECO:0000313" key="9">
    <source>
        <dbReference type="EMBL" id="MCP8939324.1"/>
    </source>
</evidence>
<gene>
    <name evidence="9" type="ORF">NK718_12425</name>
</gene>
<keyword evidence="10" id="KW-1185">Reference proteome</keyword>
<reference evidence="9 10" key="1">
    <citation type="submission" date="2022-07" db="EMBL/GenBank/DDBJ databases">
        <authorList>
            <person name="Li W.-J."/>
            <person name="Deng Q.-Q."/>
        </authorList>
    </citation>
    <scope>NUCLEOTIDE SEQUENCE [LARGE SCALE GENOMIC DNA]</scope>
    <source>
        <strain evidence="9 10">SYSU M60028</strain>
    </source>
</reference>
<feature type="transmembrane region" description="Helical" evidence="7">
    <location>
        <begin position="114"/>
        <end position="138"/>
    </location>
</feature>
<dbReference type="RefSeq" id="WP_254742592.1">
    <property type="nucleotide sequence ID" value="NZ_JANCLU010000011.1"/>
</dbReference>
<evidence type="ECO:0000256" key="3">
    <source>
        <dbReference type="ARBA" id="ARBA00022475"/>
    </source>
</evidence>
<organism evidence="9 10">
    <name type="scientific">Alsobacter ponti</name>
    <dbReference type="NCBI Taxonomy" id="2962936"/>
    <lineage>
        <taxon>Bacteria</taxon>
        <taxon>Pseudomonadati</taxon>
        <taxon>Pseudomonadota</taxon>
        <taxon>Alphaproteobacteria</taxon>
        <taxon>Hyphomicrobiales</taxon>
        <taxon>Alsobacteraceae</taxon>
        <taxon>Alsobacter</taxon>
    </lineage>
</organism>
<dbReference type="PANTHER" id="PTHR43744">
    <property type="entry name" value="ABC TRANSPORTER PERMEASE PROTEIN MG189-RELATED-RELATED"/>
    <property type="match status" value="1"/>
</dbReference>
<feature type="transmembrane region" description="Helical" evidence="7">
    <location>
        <begin position="24"/>
        <end position="45"/>
    </location>
</feature>
<keyword evidence="4 7" id="KW-0812">Transmembrane</keyword>
<feature type="transmembrane region" description="Helical" evidence="7">
    <location>
        <begin position="205"/>
        <end position="225"/>
    </location>
</feature>
<keyword evidence="6 7" id="KW-0472">Membrane</keyword>
<feature type="domain" description="ABC transmembrane type-1" evidence="8">
    <location>
        <begin position="81"/>
        <end position="271"/>
    </location>
</feature>
<dbReference type="EMBL" id="JANCLU010000011">
    <property type="protein sequence ID" value="MCP8939324.1"/>
    <property type="molecule type" value="Genomic_DNA"/>
</dbReference>
<dbReference type="InterPro" id="IPR000515">
    <property type="entry name" value="MetI-like"/>
</dbReference>
<comment type="subcellular location">
    <subcellularLocation>
        <location evidence="1 7">Cell membrane</location>
        <topology evidence="1 7">Multi-pass membrane protein</topology>
    </subcellularLocation>
</comment>
<evidence type="ECO:0000256" key="4">
    <source>
        <dbReference type="ARBA" id="ARBA00022692"/>
    </source>
</evidence>
<name>A0ABT1LD12_9HYPH</name>
<comment type="caution">
    <text evidence="9">The sequence shown here is derived from an EMBL/GenBank/DDBJ whole genome shotgun (WGS) entry which is preliminary data.</text>
</comment>
<evidence type="ECO:0000256" key="6">
    <source>
        <dbReference type="ARBA" id="ARBA00023136"/>
    </source>
</evidence>
<feature type="transmembrane region" description="Helical" evidence="7">
    <location>
        <begin position="144"/>
        <end position="166"/>
    </location>
</feature>